<dbReference type="SUPFAM" id="SSF54171">
    <property type="entry name" value="DNA-binding domain"/>
    <property type="match status" value="1"/>
</dbReference>
<dbReference type="AlphaFoldDB" id="T1IKK8"/>
<proteinExistence type="predicted"/>
<dbReference type="PROSITE" id="PS50982">
    <property type="entry name" value="MBD"/>
    <property type="match status" value="1"/>
</dbReference>
<dbReference type="STRING" id="126957.T1IKK8"/>
<accession>T1IKK8</accession>
<evidence type="ECO:0000313" key="4">
    <source>
        <dbReference type="Proteomes" id="UP000014500"/>
    </source>
</evidence>
<sequence length="580" mass="63974">MWAQNLNCMADIAAALRQGNKGPNGPGPANYLKGAKIPTFDGTQDQCIHFLNAIKSAAQASGLTLDEIIHKGLASYLLDDAYEWFTENQDTFTNWKKFATQFKDRFGLAETNRMNMLRNIIQGLDESLYDYINRYKTVWSQQTALGSKAAAIEVFLNAKDYGVNTLISSGLRSKESFHAIYKSILTNRSLYDDSDPPAQGSQAEPKTAVVDIRKPKPVIKKSPATVENIKALAELLQKESVIGKSSDDEPDDDREMRFQQFKKLVMGVDLTTQLPSEDMETDVDSCAMDTDPSTVVLSYDNMPVNTNLTSNSGGVDEAVQKMTARLNVVDTYLSDSPLDISNGSETHSFNPNESSDDSDDDSSSPASVEALIIPPAAPLITQAPSGVTTRKKPTQPVPIPPFKPRSKVERAPVPGKSGWIREQVQRQSGATAGQWNMYFYPPGQQVKLRSKPEVRSYCENELNEPYVAADYDWKPSQKPVDTVVQEPSTEQAVGKPQGAIDESDNNGTSEDSYETFAVRVYLAEISEPNTYEEALATPQKAEWIFPVCGILEIGEKPHKNRNSSFQDVWLLGNARPVTSG</sequence>
<organism evidence="3 4">
    <name type="scientific">Strigamia maritima</name>
    <name type="common">European centipede</name>
    <name type="synonym">Geophilus maritimus</name>
    <dbReference type="NCBI Taxonomy" id="126957"/>
    <lineage>
        <taxon>Eukaryota</taxon>
        <taxon>Metazoa</taxon>
        <taxon>Ecdysozoa</taxon>
        <taxon>Arthropoda</taxon>
        <taxon>Myriapoda</taxon>
        <taxon>Chilopoda</taxon>
        <taxon>Pleurostigmophora</taxon>
        <taxon>Geophilomorpha</taxon>
        <taxon>Linotaeniidae</taxon>
        <taxon>Strigamia</taxon>
    </lineage>
</organism>
<dbReference type="EMBL" id="JH430550">
    <property type="status" value="NOT_ANNOTATED_CDS"/>
    <property type="molecule type" value="Genomic_DNA"/>
</dbReference>
<dbReference type="InterPro" id="IPR001739">
    <property type="entry name" value="Methyl_CpG_DNA-bd"/>
</dbReference>
<feature type="domain" description="MBD" evidence="2">
    <location>
        <begin position="405"/>
        <end position="478"/>
    </location>
</feature>
<dbReference type="EnsemblMetazoa" id="SMAR001458-RA">
    <property type="protein sequence ID" value="SMAR001458-PA"/>
    <property type="gene ID" value="SMAR001458"/>
</dbReference>
<feature type="compositionally biased region" description="Polar residues" evidence="1">
    <location>
        <begin position="339"/>
        <end position="353"/>
    </location>
</feature>
<dbReference type="Gene3D" id="3.30.890.10">
    <property type="entry name" value="Methyl-cpg-binding Protein 2, Chain A"/>
    <property type="match status" value="1"/>
</dbReference>
<reference evidence="4" key="1">
    <citation type="submission" date="2011-05" db="EMBL/GenBank/DDBJ databases">
        <authorList>
            <person name="Richards S.R."/>
            <person name="Qu J."/>
            <person name="Jiang H."/>
            <person name="Jhangiani S.N."/>
            <person name="Agravi P."/>
            <person name="Goodspeed R."/>
            <person name="Gross S."/>
            <person name="Mandapat C."/>
            <person name="Jackson L."/>
            <person name="Mathew T."/>
            <person name="Pu L."/>
            <person name="Thornton R."/>
            <person name="Saada N."/>
            <person name="Wilczek-Boney K.B."/>
            <person name="Lee S."/>
            <person name="Kovar C."/>
            <person name="Wu Y."/>
            <person name="Scherer S.E."/>
            <person name="Worley K.C."/>
            <person name="Muzny D.M."/>
            <person name="Gibbs R."/>
        </authorList>
    </citation>
    <scope>NUCLEOTIDE SEQUENCE</scope>
    <source>
        <strain evidence="4">Brora</strain>
    </source>
</reference>
<dbReference type="InterPro" id="IPR005162">
    <property type="entry name" value="Retrotrans_gag_dom"/>
</dbReference>
<dbReference type="Pfam" id="PF03732">
    <property type="entry name" value="Retrotrans_gag"/>
    <property type="match status" value="1"/>
</dbReference>
<evidence type="ECO:0000259" key="2">
    <source>
        <dbReference type="PROSITE" id="PS50982"/>
    </source>
</evidence>
<dbReference type="GO" id="GO:0003677">
    <property type="term" value="F:DNA binding"/>
    <property type="evidence" value="ECO:0007669"/>
    <property type="project" value="InterPro"/>
</dbReference>
<protein>
    <recommendedName>
        <fullName evidence="2">MBD domain-containing protein</fullName>
    </recommendedName>
</protein>
<dbReference type="Proteomes" id="UP000014500">
    <property type="component" value="Unassembled WGS sequence"/>
</dbReference>
<evidence type="ECO:0000256" key="1">
    <source>
        <dbReference type="SAM" id="MobiDB-lite"/>
    </source>
</evidence>
<reference evidence="3" key="2">
    <citation type="submission" date="2015-02" db="UniProtKB">
        <authorList>
            <consortium name="EnsemblMetazoa"/>
        </authorList>
    </citation>
    <scope>IDENTIFICATION</scope>
</reference>
<feature type="region of interest" description="Disordered" evidence="1">
    <location>
        <begin position="485"/>
        <end position="511"/>
    </location>
</feature>
<feature type="region of interest" description="Disordered" evidence="1">
    <location>
        <begin position="337"/>
        <end position="414"/>
    </location>
</feature>
<name>T1IKK8_STRMM</name>
<dbReference type="Pfam" id="PF01429">
    <property type="entry name" value="MBD"/>
    <property type="match status" value="1"/>
</dbReference>
<dbReference type="InterPro" id="IPR016177">
    <property type="entry name" value="DNA-bd_dom_sf"/>
</dbReference>
<dbReference type="HOGENOM" id="CLU_470375_0_0_1"/>
<evidence type="ECO:0000313" key="3">
    <source>
        <dbReference type="EnsemblMetazoa" id="SMAR001458-PA"/>
    </source>
</evidence>
<keyword evidence="4" id="KW-1185">Reference proteome</keyword>
<dbReference type="eggNOG" id="KOG0017">
    <property type="taxonomic scope" value="Eukaryota"/>
</dbReference>